<protein>
    <submittedName>
        <fullName evidence="1">Uncharacterized protein</fullName>
    </submittedName>
</protein>
<evidence type="ECO:0000313" key="2">
    <source>
        <dbReference type="Proteomes" id="UP001058974"/>
    </source>
</evidence>
<organism evidence="1 2">
    <name type="scientific">Pisum sativum</name>
    <name type="common">Garden pea</name>
    <name type="synonym">Lathyrus oleraceus</name>
    <dbReference type="NCBI Taxonomy" id="3888"/>
    <lineage>
        <taxon>Eukaryota</taxon>
        <taxon>Viridiplantae</taxon>
        <taxon>Streptophyta</taxon>
        <taxon>Embryophyta</taxon>
        <taxon>Tracheophyta</taxon>
        <taxon>Spermatophyta</taxon>
        <taxon>Magnoliopsida</taxon>
        <taxon>eudicotyledons</taxon>
        <taxon>Gunneridae</taxon>
        <taxon>Pentapetalae</taxon>
        <taxon>rosids</taxon>
        <taxon>fabids</taxon>
        <taxon>Fabales</taxon>
        <taxon>Fabaceae</taxon>
        <taxon>Papilionoideae</taxon>
        <taxon>50 kb inversion clade</taxon>
        <taxon>NPAAA clade</taxon>
        <taxon>Hologalegina</taxon>
        <taxon>IRL clade</taxon>
        <taxon>Fabeae</taxon>
        <taxon>Lathyrus</taxon>
    </lineage>
</organism>
<reference evidence="1 2" key="1">
    <citation type="journal article" date="2022" name="Nat. Genet.">
        <title>Improved pea reference genome and pan-genome highlight genomic features and evolutionary characteristics.</title>
        <authorList>
            <person name="Yang T."/>
            <person name="Liu R."/>
            <person name="Luo Y."/>
            <person name="Hu S."/>
            <person name="Wang D."/>
            <person name="Wang C."/>
            <person name="Pandey M.K."/>
            <person name="Ge S."/>
            <person name="Xu Q."/>
            <person name="Li N."/>
            <person name="Li G."/>
            <person name="Huang Y."/>
            <person name="Saxena R.K."/>
            <person name="Ji Y."/>
            <person name="Li M."/>
            <person name="Yan X."/>
            <person name="He Y."/>
            <person name="Liu Y."/>
            <person name="Wang X."/>
            <person name="Xiang C."/>
            <person name="Varshney R.K."/>
            <person name="Ding H."/>
            <person name="Gao S."/>
            <person name="Zong X."/>
        </authorList>
    </citation>
    <scope>NUCLEOTIDE SEQUENCE [LARGE SCALE GENOMIC DNA]</scope>
    <source>
        <strain evidence="1 2">cv. Zhongwan 6</strain>
    </source>
</reference>
<comment type="caution">
    <text evidence="1">The sequence shown here is derived from an EMBL/GenBank/DDBJ whole genome shotgun (WGS) entry which is preliminary data.</text>
</comment>
<proteinExistence type="predicted"/>
<accession>A0A9D4Y6X2</accession>
<dbReference type="Gramene" id="Psat02G0111600-T1">
    <property type="protein sequence ID" value="KAI5434128.1"/>
    <property type="gene ID" value="KIW84_021116"/>
</dbReference>
<name>A0A9D4Y6X2_PEA</name>
<keyword evidence="2" id="KW-1185">Reference proteome</keyword>
<evidence type="ECO:0000313" key="1">
    <source>
        <dbReference type="EMBL" id="KAI5434128.1"/>
    </source>
</evidence>
<gene>
    <name evidence="1" type="ORF">KIW84_021116</name>
</gene>
<sequence>MKCKCFTKKENDLIDTMVTSEDDHDIMEKSDFIVISDDDDTSNEENDSIVTIDDDTNTKEKIESIVISDGEEATKEANIDVISLSFLEKDDSFLSPWSWNPNNAFNNDNASTKEKEYLSFHPESYFTYQINDHKIHNENAQENYKLYSRSCSTNLYPAPLILVITKAANRTKNASIIGKYGTFYRFVTFQDFVLFQFCGKEPQL</sequence>
<dbReference type="Proteomes" id="UP001058974">
    <property type="component" value="Chromosome 2"/>
</dbReference>
<dbReference type="AlphaFoldDB" id="A0A9D4Y6X2"/>
<dbReference type="EMBL" id="JAMSHJ010000002">
    <property type="protein sequence ID" value="KAI5434128.1"/>
    <property type="molecule type" value="Genomic_DNA"/>
</dbReference>